<evidence type="ECO:0000256" key="3">
    <source>
        <dbReference type="ARBA" id="ARBA00022833"/>
    </source>
</evidence>
<sequence>MVKAKAPKEGKNSKSHLKARLEYLDQAARYLHQSTSTTTEEQNTNSLNGGDKSTNNGNESLLKVAAQPKDTRPLMNLSRVFASHMRGVSLKTLTRLPIPVKRSFCKSCDTLLVPGVTCHQEIRNLSKGGKKPWADVLEIQCTGCGCVRRFPQTDKRSKKLVARRKEAESKDQQLAPASDET</sequence>
<evidence type="ECO:0008006" key="8">
    <source>
        <dbReference type="Google" id="ProtNLM"/>
    </source>
</evidence>
<evidence type="ECO:0000313" key="6">
    <source>
        <dbReference type="EMBL" id="KAJ5100688.1"/>
    </source>
</evidence>
<evidence type="ECO:0000256" key="4">
    <source>
        <dbReference type="ARBA" id="ARBA00038402"/>
    </source>
</evidence>
<dbReference type="GO" id="GO:0008033">
    <property type="term" value="P:tRNA processing"/>
    <property type="evidence" value="ECO:0007669"/>
    <property type="project" value="UniProtKB-KW"/>
</dbReference>
<feature type="region of interest" description="Disordered" evidence="5">
    <location>
        <begin position="157"/>
        <end position="181"/>
    </location>
</feature>
<keyword evidence="1" id="KW-0819">tRNA processing</keyword>
<name>A0A9W9FI72_9EURO</name>
<keyword evidence="7" id="KW-1185">Reference proteome</keyword>
<organism evidence="6 7">
    <name type="scientific">Penicillium angulare</name>
    <dbReference type="NCBI Taxonomy" id="116970"/>
    <lineage>
        <taxon>Eukaryota</taxon>
        <taxon>Fungi</taxon>
        <taxon>Dikarya</taxon>
        <taxon>Ascomycota</taxon>
        <taxon>Pezizomycotina</taxon>
        <taxon>Eurotiomycetes</taxon>
        <taxon>Eurotiomycetidae</taxon>
        <taxon>Eurotiales</taxon>
        <taxon>Aspergillaceae</taxon>
        <taxon>Penicillium</taxon>
    </lineage>
</organism>
<dbReference type="Pfam" id="PF04032">
    <property type="entry name" value="Rpr2"/>
    <property type="match status" value="1"/>
</dbReference>
<proteinExistence type="inferred from homology"/>
<dbReference type="AlphaFoldDB" id="A0A9W9FI72"/>
<reference evidence="6" key="2">
    <citation type="journal article" date="2023" name="IMA Fungus">
        <title>Comparative genomic study of the Penicillium genus elucidates a diverse pangenome and 15 lateral gene transfer events.</title>
        <authorList>
            <person name="Petersen C."/>
            <person name="Sorensen T."/>
            <person name="Nielsen M.R."/>
            <person name="Sondergaard T.E."/>
            <person name="Sorensen J.L."/>
            <person name="Fitzpatrick D.A."/>
            <person name="Frisvad J.C."/>
            <person name="Nielsen K.L."/>
        </authorList>
    </citation>
    <scope>NUCLEOTIDE SEQUENCE</scope>
    <source>
        <strain evidence="6">IBT 30069</strain>
    </source>
</reference>
<protein>
    <recommendedName>
        <fullName evidence="8">RNAse P, Rpr2/Rpp21 subunit</fullName>
    </recommendedName>
</protein>
<evidence type="ECO:0000256" key="5">
    <source>
        <dbReference type="SAM" id="MobiDB-lite"/>
    </source>
</evidence>
<dbReference type="EMBL" id="JAPQKH010000004">
    <property type="protein sequence ID" value="KAJ5100688.1"/>
    <property type="molecule type" value="Genomic_DNA"/>
</dbReference>
<feature type="region of interest" description="Disordered" evidence="5">
    <location>
        <begin position="34"/>
        <end position="58"/>
    </location>
</feature>
<dbReference type="PANTHER" id="PTHR14742:SF0">
    <property type="entry name" value="RIBONUCLEASE P PROTEIN SUBUNIT P21"/>
    <property type="match status" value="1"/>
</dbReference>
<dbReference type="InterPro" id="IPR007175">
    <property type="entry name" value="Rpr2/Snm1/Rpp21"/>
</dbReference>
<feature type="compositionally biased region" description="Low complexity" evidence="5">
    <location>
        <begin position="34"/>
        <end position="46"/>
    </location>
</feature>
<evidence type="ECO:0000256" key="2">
    <source>
        <dbReference type="ARBA" id="ARBA00022723"/>
    </source>
</evidence>
<dbReference type="Gene3D" id="6.20.50.20">
    <property type="match status" value="1"/>
</dbReference>
<keyword evidence="2" id="KW-0479">Metal-binding</keyword>
<accession>A0A9W9FI72</accession>
<reference evidence="6" key="1">
    <citation type="submission" date="2022-11" db="EMBL/GenBank/DDBJ databases">
        <authorList>
            <person name="Petersen C."/>
        </authorList>
    </citation>
    <scope>NUCLEOTIDE SEQUENCE</scope>
    <source>
        <strain evidence="6">IBT 30069</strain>
    </source>
</reference>
<gene>
    <name evidence="6" type="ORF">N7456_006740</name>
</gene>
<evidence type="ECO:0000256" key="1">
    <source>
        <dbReference type="ARBA" id="ARBA00022694"/>
    </source>
</evidence>
<comment type="caution">
    <text evidence="6">The sequence shown here is derived from an EMBL/GenBank/DDBJ whole genome shotgun (WGS) entry which is preliminary data.</text>
</comment>
<keyword evidence="3" id="KW-0862">Zinc</keyword>
<dbReference type="PANTHER" id="PTHR14742">
    <property type="entry name" value="RIBONUCLEASE P SUBUNIT P21"/>
    <property type="match status" value="1"/>
</dbReference>
<comment type="similarity">
    <text evidence="4">Belongs to the eukaryotic/archaeal RNase P protein component 4 family.</text>
</comment>
<dbReference type="GO" id="GO:0046872">
    <property type="term" value="F:metal ion binding"/>
    <property type="evidence" value="ECO:0007669"/>
    <property type="project" value="UniProtKB-KW"/>
</dbReference>
<dbReference type="GO" id="GO:0005655">
    <property type="term" value="C:nucleolar ribonuclease P complex"/>
    <property type="evidence" value="ECO:0007669"/>
    <property type="project" value="TreeGrafter"/>
</dbReference>
<feature type="compositionally biased region" description="Polar residues" evidence="5">
    <location>
        <begin position="47"/>
        <end position="58"/>
    </location>
</feature>
<evidence type="ECO:0000313" key="7">
    <source>
        <dbReference type="Proteomes" id="UP001149165"/>
    </source>
</evidence>
<dbReference type="Proteomes" id="UP001149165">
    <property type="component" value="Unassembled WGS sequence"/>
</dbReference>
<dbReference type="OrthoDB" id="128536at2759"/>